<proteinExistence type="predicted"/>
<evidence type="ECO:0000313" key="1">
    <source>
        <dbReference type="EMBL" id="KAJ9111859.1"/>
    </source>
</evidence>
<reference evidence="1" key="1">
    <citation type="submission" date="2023-04" db="EMBL/GenBank/DDBJ databases">
        <title>Draft Genome sequencing of Naganishia species isolated from polar environments using Oxford Nanopore Technology.</title>
        <authorList>
            <person name="Leo P."/>
            <person name="Venkateswaran K."/>
        </authorList>
    </citation>
    <scope>NUCLEOTIDE SEQUENCE</scope>
    <source>
        <strain evidence="1">MNA-CCFEE 5262</strain>
    </source>
</reference>
<keyword evidence="2" id="KW-1185">Reference proteome</keyword>
<dbReference type="Proteomes" id="UP001230649">
    <property type="component" value="Unassembled WGS sequence"/>
</dbReference>
<name>A0ACC2WKV6_9TREE</name>
<comment type="caution">
    <text evidence="1">The sequence shown here is derived from an EMBL/GenBank/DDBJ whole genome shotgun (WGS) entry which is preliminary data.</text>
</comment>
<accession>A0ACC2WKV6</accession>
<sequence>MEDPPPLPTTPTSAKFRSATSATPKTPLRPSPTPYQSKYSHPYGIKSTSSGVLSSAAVSSSPNNASSAHSYQQHKSSKSMHSLLRNSSSVDDLAASAAVSPESPVSPALKRHEIRHGAKLTGFKYNSIGTRKRTLAQRASMSDLATIAQDSPGGRDLECLASPRKKVTELSEEWSRAGKLQGEGDGLSKDKVSDAETWIRELDRLPKNPKQWTTADLATFVGVTLILESSCINTARPPATPGRDIPGATLITSSKANRIRHHALPSTVIGEIKSWIYRRRLDGKTFIRGGDSDWAISEETPPFLPILLSLARHLRRASLKGTTSFRHSSFSLESCEGPFLQDSASSAYNRHIKESSVLQEADENDDPHDGPQDSLGDDEVISHVRQVAARFDRRSFDGVRSQYSGEHEHDVFSPLARPKLKSRTMSLSRSHSAASLLSSDAGDSVCVSERAALFEGGAVGRHGKRSAEEREGRVLDRDPSTSPSAETSPSQLFDAEFLDATDLPAIPSRLAAVAGRYFGHRHDSANARASDAPVSLSGKADISQEADGLQATLARAKLDSAPGELLETEHNPLRPKTIGEDMHPVSPHMSHMAAHEKAGLKPYGALRRAHSSPVSRFHEKRKLDSDNDAANAGAGALNIRKLVGIAQHGAQVATFAIQDASEPPSFDPHSYGESHRRVTIQSPRRERREAVRLFSFQTPDAAAEHDADTLGTIAWQPPHDPLQETEKRLAVAHARIRALEQDLAEVVEEKAILQKRLASAERDTRMARNKTENPNISGTSKSDSHIAPSVTILWRWLTTGQTDSPATSVFGPPQSLGQLPGYVLLVGVGLSVIVARIVLSRPLSHGK</sequence>
<organism evidence="1 2">
    <name type="scientific">Naganishia adeliensis</name>
    <dbReference type="NCBI Taxonomy" id="92952"/>
    <lineage>
        <taxon>Eukaryota</taxon>
        <taxon>Fungi</taxon>
        <taxon>Dikarya</taxon>
        <taxon>Basidiomycota</taxon>
        <taxon>Agaricomycotina</taxon>
        <taxon>Tremellomycetes</taxon>
        <taxon>Filobasidiales</taxon>
        <taxon>Filobasidiaceae</taxon>
        <taxon>Naganishia</taxon>
    </lineage>
</organism>
<protein>
    <submittedName>
        <fullName evidence="1">Uncharacterized protein</fullName>
    </submittedName>
</protein>
<evidence type="ECO:0000313" key="2">
    <source>
        <dbReference type="Proteomes" id="UP001230649"/>
    </source>
</evidence>
<dbReference type="EMBL" id="JASBWS010000017">
    <property type="protein sequence ID" value="KAJ9111859.1"/>
    <property type="molecule type" value="Genomic_DNA"/>
</dbReference>
<gene>
    <name evidence="1" type="ORF">QFC20_002446</name>
</gene>